<name>A0A9D4J3N6_DREPO</name>
<evidence type="ECO:0000256" key="4">
    <source>
        <dbReference type="ARBA" id="ARBA00022989"/>
    </source>
</evidence>
<dbReference type="Gene3D" id="3.80.10.10">
    <property type="entry name" value="Ribonuclease Inhibitor"/>
    <property type="match status" value="1"/>
</dbReference>
<dbReference type="PRINTS" id="PR01537">
    <property type="entry name" value="INTRLKN1R1F"/>
</dbReference>
<dbReference type="Pfam" id="PF13676">
    <property type="entry name" value="TIR_2"/>
    <property type="match status" value="1"/>
</dbReference>
<proteinExistence type="predicted"/>
<gene>
    <name evidence="8" type="ORF">DPMN_148135</name>
</gene>
<evidence type="ECO:0000256" key="5">
    <source>
        <dbReference type="ARBA" id="ARBA00023136"/>
    </source>
</evidence>
<keyword evidence="5 6" id="KW-0472">Membrane</keyword>
<evidence type="ECO:0000256" key="1">
    <source>
        <dbReference type="ARBA" id="ARBA00004167"/>
    </source>
</evidence>
<dbReference type="GO" id="GO:0005886">
    <property type="term" value="C:plasma membrane"/>
    <property type="evidence" value="ECO:0007669"/>
    <property type="project" value="TreeGrafter"/>
</dbReference>
<dbReference type="InterPro" id="IPR032675">
    <property type="entry name" value="LRR_dom_sf"/>
</dbReference>
<feature type="domain" description="TIR" evidence="7">
    <location>
        <begin position="447"/>
        <end position="586"/>
    </location>
</feature>
<dbReference type="Gene3D" id="3.40.50.10140">
    <property type="entry name" value="Toll/interleukin-1 receptor homology (TIR) domain"/>
    <property type="match status" value="1"/>
</dbReference>
<keyword evidence="9" id="KW-1185">Reference proteome</keyword>
<dbReference type="EMBL" id="JAIWYP010000007">
    <property type="protein sequence ID" value="KAH3794598.1"/>
    <property type="molecule type" value="Genomic_DNA"/>
</dbReference>
<dbReference type="InterPro" id="IPR035897">
    <property type="entry name" value="Toll_tir_struct_dom_sf"/>
</dbReference>
<dbReference type="AlphaFoldDB" id="A0A9D4J3N6"/>
<dbReference type="GO" id="GO:0038023">
    <property type="term" value="F:signaling receptor activity"/>
    <property type="evidence" value="ECO:0007669"/>
    <property type="project" value="TreeGrafter"/>
</dbReference>
<feature type="transmembrane region" description="Helical" evidence="6">
    <location>
        <begin position="400"/>
        <end position="418"/>
    </location>
</feature>
<protein>
    <recommendedName>
        <fullName evidence="7">TIR domain-containing protein</fullName>
    </recommendedName>
</protein>
<comment type="caution">
    <text evidence="8">The sequence shown here is derived from an EMBL/GenBank/DDBJ whole genome shotgun (WGS) entry which is preliminary data.</text>
</comment>
<dbReference type="PANTHER" id="PTHR24365">
    <property type="entry name" value="TOLL-LIKE RECEPTOR"/>
    <property type="match status" value="1"/>
</dbReference>
<keyword evidence="4 6" id="KW-1133">Transmembrane helix</keyword>
<dbReference type="SUPFAM" id="SSF52058">
    <property type="entry name" value="L domain-like"/>
    <property type="match status" value="2"/>
</dbReference>
<evidence type="ECO:0000256" key="6">
    <source>
        <dbReference type="SAM" id="Phobius"/>
    </source>
</evidence>
<keyword evidence="2 6" id="KW-0812">Transmembrane</keyword>
<dbReference type="Proteomes" id="UP000828390">
    <property type="component" value="Unassembled WGS sequence"/>
</dbReference>
<dbReference type="GO" id="GO:0007165">
    <property type="term" value="P:signal transduction"/>
    <property type="evidence" value="ECO:0007669"/>
    <property type="project" value="InterPro"/>
</dbReference>
<evidence type="ECO:0000313" key="9">
    <source>
        <dbReference type="Proteomes" id="UP000828390"/>
    </source>
</evidence>
<keyword evidence="3" id="KW-0732">Signal</keyword>
<comment type="subcellular location">
    <subcellularLocation>
        <location evidence="1">Membrane</location>
        <topology evidence="1">Single-pass membrane protein</topology>
    </subcellularLocation>
</comment>
<dbReference type="PANTHER" id="PTHR24365:SF541">
    <property type="entry name" value="PROTEIN TOLL-RELATED"/>
    <property type="match status" value="1"/>
</dbReference>
<organism evidence="8 9">
    <name type="scientific">Dreissena polymorpha</name>
    <name type="common">Zebra mussel</name>
    <name type="synonym">Mytilus polymorpha</name>
    <dbReference type="NCBI Taxonomy" id="45954"/>
    <lineage>
        <taxon>Eukaryota</taxon>
        <taxon>Metazoa</taxon>
        <taxon>Spiralia</taxon>
        <taxon>Lophotrochozoa</taxon>
        <taxon>Mollusca</taxon>
        <taxon>Bivalvia</taxon>
        <taxon>Autobranchia</taxon>
        <taxon>Heteroconchia</taxon>
        <taxon>Euheterodonta</taxon>
        <taxon>Imparidentia</taxon>
        <taxon>Neoheterodontei</taxon>
        <taxon>Myida</taxon>
        <taxon>Dreissenoidea</taxon>
        <taxon>Dreissenidae</taxon>
        <taxon>Dreissena</taxon>
    </lineage>
</organism>
<dbReference type="PROSITE" id="PS50104">
    <property type="entry name" value="TIR"/>
    <property type="match status" value="1"/>
</dbReference>
<dbReference type="SMART" id="SM00255">
    <property type="entry name" value="TIR"/>
    <property type="match status" value="1"/>
</dbReference>
<sequence>MAFHLTCDVVDEDHWSLQEYRTWIESNEMLLREITNQTVPYKEISVSVDIRCDKNGSVSLPWPARAKHLWKMSVSNCILFDFLKEYNTTHYVQDSLKVLELVNVTMHNDNQEFIHVMSNFKKMSNDYFCGGKQLEKLVKRNVRQVFKAIHKSNKQTIFHQTNANYGYSPPFLLNNSARELKTGENNETRLNEYMKLNERYVALGQEHGNISSRCNFKYLQYIDESYSSSMAKHHSHFMSERASYPALKYYNMSHSRLNHLSPMILEWRRYFPRMQFVDMSHNRIKYFSSLAENGLSNDTVGVLDLRHNNITTITPDDLQTLRIHSSSVYVDIRNNPLHCDCKLSAFVNFSKNASNELLRRYGYLSSMACATPEQYRNIIVSSLENNFCEATEFILVKGPVIALSVCVVIVIVVTGLVIKYRKELVILAFTRLHIRLPCRRIVKGEDKLYDAFIAYSEDDGQWVFGTLLPRLEMPAENGGPGFKLCIHHRDFPVGGCIVDNINAKVDESNHTVLILTNNFLRSYWCKFEFKAAFNQSIMEKKRHLIIILKEELDKRLIDADMRRCLQTFTYAKAEDKLFWDKLIFALSDRKVNLNLARIRELNNNADMVGIAVEADREMDRVNGIEQQNLAGAIIAHPEGIIIDGIWNI</sequence>
<evidence type="ECO:0000313" key="8">
    <source>
        <dbReference type="EMBL" id="KAH3794598.1"/>
    </source>
</evidence>
<reference evidence="8" key="2">
    <citation type="submission" date="2020-11" db="EMBL/GenBank/DDBJ databases">
        <authorList>
            <person name="McCartney M.A."/>
            <person name="Auch B."/>
            <person name="Kono T."/>
            <person name="Mallez S."/>
            <person name="Becker A."/>
            <person name="Gohl D.M."/>
            <person name="Silverstein K.A.T."/>
            <person name="Koren S."/>
            <person name="Bechman K.B."/>
            <person name="Herman A."/>
            <person name="Abrahante J.E."/>
            <person name="Garbe J."/>
        </authorList>
    </citation>
    <scope>NUCLEOTIDE SEQUENCE</scope>
    <source>
        <strain evidence="8">Duluth1</strain>
        <tissue evidence="8">Whole animal</tissue>
    </source>
</reference>
<accession>A0A9D4J3N6</accession>
<evidence type="ECO:0000259" key="7">
    <source>
        <dbReference type="PROSITE" id="PS50104"/>
    </source>
</evidence>
<dbReference type="SUPFAM" id="SSF52200">
    <property type="entry name" value="Toll/Interleukin receptor TIR domain"/>
    <property type="match status" value="1"/>
</dbReference>
<dbReference type="InterPro" id="IPR000157">
    <property type="entry name" value="TIR_dom"/>
</dbReference>
<evidence type="ECO:0000256" key="2">
    <source>
        <dbReference type="ARBA" id="ARBA00022692"/>
    </source>
</evidence>
<reference evidence="8" key="1">
    <citation type="journal article" date="2019" name="bioRxiv">
        <title>The Genome of the Zebra Mussel, Dreissena polymorpha: A Resource for Invasive Species Research.</title>
        <authorList>
            <person name="McCartney M.A."/>
            <person name="Auch B."/>
            <person name="Kono T."/>
            <person name="Mallez S."/>
            <person name="Zhang Y."/>
            <person name="Obille A."/>
            <person name="Becker A."/>
            <person name="Abrahante J.E."/>
            <person name="Garbe J."/>
            <person name="Badalamenti J.P."/>
            <person name="Herman A."/>
            <person name="Mangelson H."/>
            <person name="Liachko I."/>
            <person name="Sullivan S."/>
            <person name="Sone E.D."/>
            <person name="Koren S."/>
            <person name="Silverstein K.A.T."/>
            <person name="Beckman K.B."/>
            <person name="Gohl D.M."/>
        </authorList>
    </citation>
    <scope>NUCLEOTIDE SEQUENCE</scope>
    <source>
        <strain evidence="8">Duluth1</strain>
        <tissue evidence="8">Whole animal</tissue>
    </source>
</reference>
<evidence type="ECO:0000256" key="3">
    <source>
        <dbReference type="ARBA" id="ARBA00022729"/>
    </source>
</evidence>